<sequence length="228" mass="23312">MSDPTEAATTGAKAATGEDSASVATETSSFGSAVSRARAKMAQTAAGVGTAASAVGAKVSDKVSDALTDDDDPHDVAHTGAGAVTGAGAATGASVGAGRMPSITRRTRKARLRLARLDPWSVMKTMFLFSIAGAIIMFVATWIVWGLVNASGVFDSINNAVNELLASPGAQNSFRLDDYINGRRLLGFTALIGAINVVLLTALATLFSWLYNLAASVMGGLEVTLAED</sequence>
<organism evidence="4 5">
    <name type="scientific">Luteococcus sanguinis</name>
    <dbReference type="NCBI Taxonomy" id="174038"/>
    <lineage>
        <taxon>Bacteria</taxon>
        <taxon>Bacillati</taxon>
        <taxon>Actinomycetota</taxon>
        <taxon>Actinomycetes</taxon>
        <taxon>Propionibacteriales</taxon>
        <taxon>Propionibacteriaceae</taxon>
        <taxon>Luteococcus</taxon>
    </lineage>
</organism>
<evidence type="ECO:0000259" key="3">
    <source>
        <dbReference type="Pfam" id="PF12089"/>
    </source>
</evidence>
<reference evidence="5" key="1">
    <citation type="journal article" date="2019" name="Int. J. Syst. Evol. Microbiol.">
        <title>The Global Catalogue of Microorganisms (GCM) 10K type strain sequencing project: providing services to taxonomists for standard genome sequencing and annotation.</title>
        <authorList>
            <consortium name="The Broad Institute Genomics Platform"/>
            <consortium name="The Broad Institute Genome Sequencing Center for Infectious Disease"/>
            <person name="Wu L."/>
            <person name="Ma J."/>
        </authorList>
    </citation>
    <scope>NUCLEOTIDE SEQUENCE [LARGE SCALE GENOMIC DNA]</scope>
    <source>
        <strain evidence="5">CGMCC 1.15277</strain>
    </source>
</reference>
<accession>A0ABW1X3P4</accession>
<dbReference type="EMBL" id="JBHSUA010000025">
    <property type="protein sequence ID" value="MFC6397940.1"/>
    <property type="molecule type" value="Genomic_DNA"/>
</dbReference>
<evidence type="ECO:0000256" key="1">
    <source>
        <dbReference type="SAM" id="MobiDB-lite"/>
    </source>
</evidence>
<feature type="region of interest" description="Disordered" evidence="1">
    <location>
        <begin position="1"/>
        <end position="32"/>
    </location>
</feature>
<keyword evidence="2" id="KW-0472">Membrane</keyword>
<gene>
    <name evidence="4" type="ORF">ACFP57_13240</name>
</gene>
<feature type="transmembrane region" description="Helical" evidence="2">
    <location>
        <begin position="126"/>
        <end position="148"/>
    </location>
</feature>
<dbReference type="Proteomes" id="UP001596266">
    <property type="component" value="Unassembled WGS sequence"/>
</dbReference>
<keyword evidence="2" id="KW-0812">Transmembrane</keyword>
<keyword evidence="5" id="KW-1185">Reference proteome</keyword>
<evidence type="ECO:0000256" key="2">
    <source>
        <dbReference type="SAM" id="Phobius"/>
    </source>
</evidence>
<evidence type="ECO:0000313" key="4">
    <source>
        <dbReference type="EMBL" id="MFC6397940.1"/>
    </source>
</evidence>
<dbReference type="RefSeq" id="WP_343886754.1">
    <property type="nucleotide sequence ID" value="NZ_BAAAKI010000024.1"/>
</dbReference>
<feature type="domain" description="DUF3566" evidence="3">
    <location>
        <begin position="108"/>
        <end position="227"/>
    </location>
</feature>
<protein>
    <submittedName>
        <fullName evidence="4">DUF3566 domain-containing protein</fullName>
    </submittedName>
</protein>
<feature type="transmembrane region" description="Helical" evidence="2">
    <location>
        <begin position="185"/>
        <end position="211"/>
    </location>
</feature>
<dbReference type="Pfam" id="PF12089">
    <property type="entry name" value="DUF3566"/>
    <property type="match status" value="1"/>
</dbReference>
<proteinExistence type="predicted"/>
<comment type="caution">
    <text evidence="4">The sequence shown here is derived from an EMBL/GenBank/DDBJ whole genome shotgun (WGS) entry which is preliminary data.</text>
</comment>
<feature type="compositionally biased region" description="Polar residues" evidence="1">
    <location>
        <begin position="22"/>
        <end position="32"/>
    </location>
</feature>
<keyword evidence="2" id="KW-1133">Transmembrane helix</keyword>
<feature type="compositionally biased region" description="Low complexity" evidence="1">
    <location>
        <begin position="1"/>
        <end position="18"/>
    </location>
</feature>
<evidence type="ECO:0000313" key="5">
    <source>
        <dbReference type="Proteomes" id="UP001596266"/>
    </source>
</evidence>
<name>A0ABW1X3P4_9ACTN</name>
<dbReference type="InterPro" id="IPR021949">
    <property type="entry name" value="DUF3566_TM"/>
</dbReference>